<keyword evidence="4" id="KW-1185">Reference proteome</keyword>
<dbReference type="PANTHER" id="PTHR23028">
    <property type="entry name" value="ACETYLTRANSFERASE"/>
    <property type="match status" value="1"/>
</dbReference>
<protein>
    <recommendedName>
        <fullName evidence="2">Acyltransferase 3 domain-containing protein</fullName>
    </recommendedName>
</protein>
<dbReference type="AlphaFoldDB" id="A0A3S1C760"/>
<dbReference type="RefSeq" id="WP_127084811.1">
    <property type="nucleotide sequence ID" value="NZ_RSCL01000019.1"/>
</dbReference>
<evidence type="ECO:0000256" key="1">
    <source>
        <dbReference type="SAM" id="Phobius"/>
    </source>
</evidence>
<dbReference type="Pfam" id="PF01757">
    <property type="entry name" value="Acyl_transf_3"/>
    <property type="match status" value="1"/>
</dbReference>
<feature type="transmembrane region" description="Helical" evidence="1">
    <location>
        <begin position="52"/>
        <end position="74"/>
    </location>
</feature>
<evidence type="ECO:0000313" key="4">
    <source>
        <dbReference type="Proteomes" id="UP000271624"/>
    </source>
</evidence>
<reference evidence="3" key="2">
    <citation type="journal article" date="2019" name="Genome Biol. Evol.">
        <title>Day and night: Metabolic profiles and evolutionary relationships of six axenic non-marine cyanobacteria.</title>
        <authorList>
            <person name="Will S.E."/>
            <person name="Henke P."/>
            <person name="Boedeker C."/>
            <person name="Huang S."/>
            <person name="Brinkmann H."/>
            <person name="Rohde M."/>
            <person name="Jarek M."/>
            <person name="Friedl T."/>
            <person name="Seufert S."/>
            <person name="Schumacher M."/>
            <person name="Overmann J."/>
            <person name="Neumann-Schaal M."/>
            <person name="Petersen J."/>
        </authorList>
    </citation>
    <scope>NUCLEOTIDE SEQUENCE [LARGE SCALE GENOMIC DNA]</scope>
    <source>
        <strain evidence="3">PCC 7102</strain>
    </source>
</reference>
<evidence type="ECO:0000259" key="2">
    <source>
        <dbReference type="Pfam" id="PF01757"/>
    </source>
</evidence>
<dbReference type="InterPro" id="IPR050879">
    <property type="entry name" value="Acyltransferase_3"/>
</dbReference>
<sequence length="153" mass="17365">MNLEKSPPQRLHLHYLDGLRGIAALYVVAVHIEPSTREALPAFWLIFEKTLRYGAFSVVIFLVLSGYVLMLPVVKSQHGLISGGFLKYIKRRARRILPPYYAALIGCLLLAFIIFLLEEFTSFKWDKVAGEGPFSPYFNFIDVLSHLLPILLG</sequence>
<name>A0A3S1C760_9CYAN</name>
<accession>A0A3S1C760</accession>
<feature type="domain" description="Acyltransferase 3" evidence="2">
    <location>
        <begin position="14"/>
        <end position="140"/>
    </location>
</feature>
<keyword evidence="1" id="KW-0812">Transmembrane</keyword>
<organism evidence="3 4">
    <name type="scientific">Dulcicalothrix desertica PCC 7102</name>
    <dbReference type="NCBI Taxonomy" id="232991"/>
    <lineage>
        <taxon>Bacteria</taxon>
        <taxon>Bacillati</taxon>
        <taxon>Cyanobacteriota</taxon>
        <taxon>Cyanophyceae</taxon>
        <taxon>Nostocales</taxon>
        <taxon>Calotrichaceae</taxon>
        <taxon>Dulcicalothrix</taxon>
    </lineage>
</organism>
<dbReference type="InterPro" id="IPR002656">
    <property type="entry name" value="Acyl_transf_3_dom"/>
</dbReference>
<dbReference type="EMBL" id="RSCL01000019">
    <property type="protein sequence ID" value="RUT01541.1"/>
    <property type="molecule type" value="Genomic_DNA"/>
</dbReference>
<keyword evidence="1" id="KW-1133">Transmembrane helix</keyword>
<reference evidence="3" key="1">
    <citation type="submission" date="2018-12" db="EMBL/GenBank/DDBJ databases">
        <authorList>
            <person name="Will S."/>
            <person name="Neumann-Schaal M."/>
            <person name="Henke P."/>
        </authorList>
    </citation>
    <scope>NUCLEOTIDE SEQUENCE</scope>
    <source>
        <strain evidence="3">PCC 7102</strain>
    </source>
</reference>
<gene>
    <name evidence="3" type="ORF">DSM106972_066380</name>
</gene>
<dbReference type="Proteomes" id="UP000271624">
    <property type="component" value="Unassembled WGS sequence"/>
</dbReference>
<feature type="transmembrane region" description="Helical" evidence="1">
    <location>
        <begin position="12"/>
        <end position="32"/>
    </location>
</feature>
<comment type="caution">
    <text evidence="3">The sequence shown here is derived from an EMBL/GenBank/DDBJ whole genome shotgun (WGS) entry which is preliminary data.</text>
</comment>
<evidence type="ECO:0000313" key="3">
    <source>
        <dbReference type="EMBL" id="RUT01541.1"/>
    </source>
</evidence>
<dbReference type="GO" id="GO:0016747">
    <property type="term" value="F:acyltransferase activity, transferring groups other than amino-acyl groups"/>
    <property type="evidence" value="ECO:0007669"/>
    <property type="project" value="InterPro"/>
</dbReference>
<dbReference type="OrthoDB" id="572802at2"/>
<keyword evidence="1" id="KW-0472">Membrane</keyword>
<feature type="transmembrane region" description="Helical" evidence="1">
    <location>
        <begin position="95"/>
        <end position="117"/>
    </location>
</feature>
<proteinExistence type="predicted"/>